<sequence>MKILVVEDDSDTREILSEMLQMHGHAIVTACEAQQALAAMRQQADIELLITDISLPGMSGIELARAANAAHPAIAILICSGYGEQQFETLPFAVTWIQKPLEMDVFLQVIERFSGVQL</sequence>
<dbReference type="SMART" id="SM00448">
    <property type="entry name" value="REC"/>
    <property type="match status" value="1"/>
</dbReference>
<evidence type="ECO:0000259" key="3">
    <source>
        <dbReference type="PROSITE" id="PS50110"/>
    </source>
</evidence>
<proteinExistence type="predicted"/>
<dbReference type="InterPro" id="IPR050595">
    <property type="entry name" value="Bact_response_regulator"/>
</dbReference>
<dbReference type="SUPFAM" id="SSF52172">
    <property type="entry name" value="CheY-like"/>
    <property type="match status" value="1"/>
</dbReference>
<dbReference type="Gene3D" id="3.40.50.2300">
    <property type="match status" value="1"/>
</dbReference>
<feature type="modified residue" description="4-aspartylphosphate" evidence="2">
    <location>
        <position position="52"/>
    </location>
</feature>
<evidence type="ECO:0000313" key="4">
    <source>
        <dbReference type="EMBL" id="MFD0914475.1"/>
    </source>
</evidence>
<dbReference type="PROSITE" id="PS51257">
    <property type="entry name" value="PROKAR_LIPOPROTEIN"/>
    <property type="match status" value="1"/>
</dbReference>
<dbReference type="PANTHER" id="PTHR44591:SF3">
    <property type="entry name" value="RESPONSE REGULATORY DOMAIN-CONTAINING PROTEIN"/>
    <property type="match status" value="1"/>
</dbReference>
<keyword evidence="1 2" id="KW-0597">Phosphoprotein</keyword>
<organism evidence="4 5">
    <name type="scientific">Methylophilus luteus</name>
    <dbReference type="NCBI Taxonomy" id="640108"/>
    <lineage>
        <taxon>Bacteria</taxon>
        <taxon>Pseudomonadati</taxon>
        <taxon>Pseudomonadota</taxon>
        <taxon>Betaproteobacteria</taxon>
        <taxon>Nitrosomonadales</taxon>
        <taxon>Methylophilaceae</taxon>
        <taxon>Methylophilus</taxon>
    </lineage>
</organism>
<evidence type="ECO:0000256" key="1">
    <source>
        <dbReference type="ARBA" id="ARBA00022553"/>
    </source>
</evidence>
<dbReference type="PANTHER" id="PTHR44591">
    <property type="entry name" value="STRESS RESPONSE REGULATOR PROTEIN 1"/>
    <property type="match status" value="1"/>
</dbReference>
<evidence type="ECO:0000313" key="5">
    <source>
        <dbReference type="Proteomes" id="UP001597128"/>
    </source>
</evidence>
<dbReference type="Proteomes" id="UP001597128">
    <property type="component" value="Unassembled WGS sequence"/>
</dbReference>
<accession>A0ABW3FB19</accession>
<name>A0ABW3FB19_9PROT</name>
<comment type="caution">
    <text evidence="4">The sequence shown here is derived from an EMBL/GenBank/DDBJ whole genome shotgun (WGS) entry which is preliminary data.</text>
</comment>
<gene>
    <name evidence="4" type="ORF">ACFQ1Z_13015</name>
</gene>
<feature type="domain" description="Response regulatory" evidence="3">
    <location>
        <begin position="2"/>
        <end position="114"/>
    </location>
</feature>
<dbReference type="PROSITE" id="PS50110">
    <property type="entry name" value="RESPONSE_REGULATORY"/>
    <property type="match status" value="1"/>
</dbReference>
<keyword evidence="5" id="KW-1185">Reference proteome</keyword>
<dbReference type="RefSeq" id="WP_379058321.1">
    <property type="nucleotide sequence ID" value="NZ_JBHTKB010000003.1"/>
</dbReference>
<reference evidence="5" key="1">
    <citation type="journal article" date="2019" name="Int. J. Syst. Evol. Microbiol.">
        <title>The Global Catalogue of Microorganisms (GCM) 10K type strain sequencing project: providing services to taxonomists for standard genome sequencing and annotation.</title>
        <authorList>
            <consortium name="The Broad Institute Genomics Platform"/>
            <consortium name="The Broad Institute Genome Sequencing Center for Infectious Disease"/>
            <person name="Wu L."/>
            <person name="Ma J."/>
        </authorList>
    </citation>
    <scope>NUCLEOTIDE SEQUENCE [LARGE SCALE GENOMIC DNA]</scope>
    <source>
        <strain evidence="5">CCUG 58412</strain>
    </source>
</reference>
<dbReference type="Pfam" id="PF00072">
    <property type="entry name" value="Response_reg"/>
    <property type="match status" value="1"/>
</dbReference>
<dbReference type="InterPro" id="IPR011006">
    <property type="entry name" value="CheY-like_superfamily"/>
</dbReference>
<evidence type="ECO:0000256" key="2">
    <source>
        <dbReference type="PROSITE-ProRule" id="PRU00169"/>
    </source>
</evidence>
<protein>
    <submittedName>
        <fullName evidence="4">Response regulator</fullName>
    </submittedName>
</protein>
<dbReference type="InterPro" id="IPR001789">
    <property type="entry name" value="Sig_transdc_resp-reg_receiver"/>
</dbReference>
<dbReference type="EMBL" id="JBHTKB010000003">
    <property type="protein sequence ID" value="MFD0914475.1"/>
    <property type="molecule type" value="Genomic_DNA"/>
</dbReference>